<evidence type="ECO:0000313" key="3">
    <source>
        <dbReference type="Proteomes" id="UP000252355"/>
    </source>
</evidence>
<proteinExistence type="predicted"/>
<organism evidence="2 3">
    <name type="scientific">Candidatus Ozemobacter sibiricus</name>
    <dbReference type="NCBI Taxonomy" id="2268124"/>
    <lineage>
        <taxon>Bacteria</taxon>
        <taxon>Candidatus Ozemobacteria</taxon>
        <taxon>Candidatus Ozemobacterales</taxon>
        <taxon>Candidatus Ozemobacteraceae</taxon>
        <taxon>Candidatus Ozemobacter</taxon>
    </lineage>
</organism>
<keyword evidence="1" id="KW-0472">Membrane</keyword>
<keyword evidence="1" id="KW-1133">Transmembrane helix</keyword>
<name>A0A367ZRS6_9BACT</name>
<dbReference type="AlphaFoldDB" id="A0A367ZRS6"/>
<keyword evidence="1" id="KW-0812">Transmembrane</keyword>
<protein>
    <submittedName>
        <fullName evidence="2">Uncharacterized protein</fullName>
    </submittedName>
</protein>
<dbReference type="Proteomes" id="UP000252355">
    <property type="component" value="Unassembled WGS sequence"/>
</dbReference>
<gene>
    <name evidence="2" type="ORF">OZSIB_2711</name>
</gene>
<reference evidence="2 3" key="1">
    <citation type="submission" date="2018-05" db="EMBL/GenBank/DDBJ databases">
        <title>A metagenomic window into the 2 km-deep terrestrial subsurface aquifer revealed taxonomically and functionally diverse microbial community comprising novel uncultured bacterial lineages.</title>
        <authorList>
            <person name="Kadnikov V.V."/>
            <person name="Mardanov A.V."/>
            <person name="Beletsky A.V."/>
            <person name="Banks D."/>
            <person name="Pimenov N.V."/>
            <person name="Frank Y.A."/>
            <person name="Karnachuk O.V."/>
            <person name="Ravin N.V."/>
        </authorList>
    </citation>
    <scope>NUCLEOTIDE SEQUENCE [LARGE SCALE GENOMIC DNA]</scope>
    <source>
        <strain evidence="2">BY5</strain>
    </source>
</reference>
<dbReference type="EMBL" id="QOQW01000004">
    <property type="protein sequence ID" value="RCK80823.1"/>
    <property type="molecule type" value="Genomic_DNA"/>
</dbReference>
<evidence type="ECO:0000256" key="1">
    <source>
        <dbReference type="SAM" id="Phobius"/>
    </source>
</evidence>
<comment type="caution">
    <text evidence="2">The sequence shown here is derived from an EMBL/GenBank/DDBJ whole genome shotgun (WGS) entry which is preliminary data.</text>
</comment>
<feature type="transmembrane region" description="Helical" evidence="1">
    <location>
        <begin position="135"/>
        <end position="153"/>
    </location>
</feature>
<dbReference type="SUPFAM" id="SSF55486">
    <property type="entry name" value="Metalloproteases ('zincins'), catalytic domain"/>
    <property type="match status" value="1"/>
</dbReference>
<dbReference type="Gene3D" id="3.30.2010.20">
    <property type="match status" value="1"/>
</dbReference>
<sequence length="154" mass="17892">MSLARFERLAAREVRRIPPRFRQGIAAFFVEPRACRHRKDLPGLYVLGHYHRHSHLQGPIVTLYYGSFRKVFRGAGPRVLRREIARTIAHELLHHWEAESGYDALGEEDRKKLAHWAARMGYHDSEVVRHDLAEALLFLFLVLLGIAVASRMME</sequence>
<evidence type="ECO:0000313" key="2">
    <source>
        <dbReference type="EMBL" id="RCK80823.1"/>
    </source>
</evidence>
<dbReference type="InterPro" id="IPR038555">
    <property type="entry name" value="Zincin_1_sf"/>
</dbReference>
<accession>A0A367ZRS6</accession>